<name>A0A3M5U7J5_PSESX</name>
<evidence type="ECO:0000256" key="6">
    <source>
        <dbReference type="ARBA" id="ARBA00037345"/>
    </source>
</evidence>
<protein>
    <recommendedName>
        <fullName evidence="7">HTH araC/xylS-type domain-containing protein</fullName>
    </recommendedName>
</protein>
<keyword evidence="5" id="KW-0804">Transcription</keyword>
<dbReference type="GO" id="GO:0009893">
    <property type="term" value="P:positive regulation of metabolic process"/>
    <property type="evidence" value="ECO:0007669"/>
    <property type="project" value="UniProtKB-ARBA"/>
</dbReference>
<evidence type="ECO:0000313" key="9">
    <source>
        <dbReference type="Proteomes" id="UP000280395"/>
    </source>
</evidence>
<comment type="function">
    <text evidence="6">Regulatory protein of the TOL plasmid xyl operons. XylS activates the xylXYZLTEGFJQKIH operon required for the degradation of toluene, m-xylene and p-xylene.</text>
</comment>
<dbReference type="InterPro" id="IPR018060">
    <property type="entry name" value="HTH_AraC"/>
</dbReference>
<dbReference type="InterPro" id="IPR050204">
    <property type="entry name" value="AraC_XylS_family_regulators"/>
</dbReference>
<keyword evidence="2" id="KW-0805">Transcription regulation</keyword>
<feature type="domain" description="HTH araC/xylS-type" evidence="7">
    <location>
        <begin position="1"/>
        <end position="55"/>
    </location>
</feature>
<evidence type="ECO:0000256" key="5">
    <source>
        <dbReference type="ARBA" id="ARBA00023163"/>
    </source>
</evidence>
<dbReference type="RefSeq" id="WP_147482313.1">
    <property type="nucleotide sequence ID" value="NZ_RBUA01001508.1"/>
</dbReference>
<comment type="subcellular location">
    <subcellularLocation>
        <location evidence="1">Cytoplasm</location>
    </subcellularLocation>
</comment>
<dbReference type="Gene3D" id="1.10.10.60">
    <property type="entry name" value="Homeodomain-like"/>
    <property type="match status" value="1"/>
</dbReference>
<dbReference type="EMBL" id="RBUA01001508">
    <property type="protein sequence ID" value="RMU41870.1"/>
    <property type="molecule type" value="Genomic_DNA"/>
</dbReference>
<comment type="caution">
    <text evidence="8">The sequence shown here is derived from an EMBL/GenBank/DDBJ whole genome shotgun (WGS) entry which is preliminary data.</text>
</comment>
<dbReference type="GO" id="GO:0043565">
    <property type="term" value="F:sequence-specific DNA binding"/>
    <property type="evidence" value="ECO:0007669"/>
    <property type="project" value="InterPro"/>
</dbReference>
<keyword evidence="3" id="KW-0238">DNA-binding</keyword>
<sequence length="58" mass="6480">QYLLARRLARAQTLLRSSSLPLGEVALRCGFSSASHFNQRFRQAMGATPGEYRQALRA</sequence>
<evidence type="ECO:0000256" key="3">
    <source>
        <dbReference type="ARBA" id="ARBA00023125"/>
    </source>
</evidence>
<dbReference type="SMART" id="SM00342">
    <property type="entry name" value="HTH_ARAC"/>
    <property type="match status" value="1"/>
</dbReference>
<evidence type="ECO:0000256" key="2">
    <source>
        <dbReference type="ARBA" id="ARBA00023015"/>
    </source>
</evidence>
<evidence type="ECO:0000256" key="4">
    <source>
        <dbReference type="ARBA" id="ARBA00023159"/>
    </source>
</evidence>
<dbReference type="GO" id="GO:0003700">
    <property type="term" value="F:DNA-binding transcription factor activity"/>
    <property type="evidence" value="ECO:0007669"/>
    <property type="project" value="InterPro"/>
</dbReference>
<evidence type="ECO:0000313" key="8">
    <source>
        <dbReference type="EMBL" id="RMU41870.1"/>
    </source>
</evidence>
<dbReference type="InterPro" id="IPR009057">
    <property type="entry name" value="Homeodomain-like_sf"/>
</dbReference>
<evidence type="ECO:0000259" key="7">
    <source>
        <dbReference type="PROSITE" id="PS01124"/>
    </source>
</evidence>
<gene>
    <name evidence="8" type="ORF">ALP29_05159</name>
</gene>
<dbReference type="AlphaFoldDB" id="A0A3M5U7J5"/>
<keyword evidence="4" id="KW-0010">Activator</keyword>
<organism evidence="8 9">
    <name type="scientific">Pseudomonas syringae pv. avii</name>
    <dbReference type="NCBI Taxonomy" id="663959"/>
    <lineage>
        <taxon>Bacteria</taxon>
        <taxon>Pseudomonadati</taxon>
        <taxon>Pseudomonadota</taxon>
        <taxon>Gammaproteobacteria</taxon>
        <taxon>Pseudomonadales</taxon>
        <taxon>Pseudomonadaceae</taxon>
        <taxon>Pseudomonas</taxon>
        <taxon>Pseudomonas syringae</taxon>
    </lineage>
</organism>
<dbReference type="InterPro" id="IPR018062">
    <property type="entry name" value="HTH_AraC-typ_CS"/>
</dbReference>
<dbReference type="PRINTS" id="PR00032">
    <property type="entry name" value="HTHARAC"/>
</dbReference>
<dbReference type="PROSITE" id="PS00041">
    <property type="entry name" value="HTH_ARAC_FAMILY_1"/>
    <property type="match status" value="1"/>
</dbReference>
<dbReference type="PROSITE" id="PS01124">
    <property type="entry name" value="HTH_ARAC_FAMILY_2"/>
    <property type="match status" value="1"/>
</dbReference>
<dbReference type="PANTHER" id="PTHR46796:SF6">
    <property type="entry name" value="ARAC SUBFAMILY"/>
    <property type="match status" value="1"/>
</dbReference>
<dbReference type="Pfam" id="PF12833">
    <property type="entry name" value="HTH_18"/>
    <property type="match status" value="1"/>
</dbReference>
<accession>A0A3M5U7J5</accession>
<dbReference type="GO" id="GO:0005737">
    <property type="term" value="C:cytoplasm"/>
    <property type="evidence" value="ECO:0007669"/>
    <property type="project" value="UniProtKB-SubCell"/>
</dbReference>
<reference evidence="8 9" key="1">
    <citation type="submission" date="2018-08" db="EMBL/GenBank/DDBJ databases">
        <title>Recombination of ecologically and evolutionarily significant loci maintains genetic cohesion in the Pseudomonas syringae species complex.</title>
        <authorList>
            <person name="Dillon M."/>
            <person name="Thakur S."/>
            <person name="Almeida R.N.D."/>
            <person name="Weir B.S."/>
            <person name="Guttman D.S."/>
        </authorList>
    </citation>
    <scope>NUCLEOTIDE SEQUENCE [LARGE SCALE GENOMIC DNA]</scope>
    <source>
        <strain evidence="8 9">ICMP 14479</strain>
    </source>
</reference>
<dbReference type="SUPFAM" id="SSF46689">
    <property type="entry name" value="Homeodomain-like"/>
    <property type="match status" value="1"/>
</dbReference>
<feature type="non-terminal residue" evidence="8">
    <location>
        <position position="1"/>
    </location>
</feature>
<dbReference type="Proteomes" id="UP000280395">
    <property type="component" value="Unassembled WGS sequence"/>
</dbReference>
<dbReference type="PANTHER" id="PTHR46796">
    <property type="entry name" value="HTH-TYPE TRANSCRIPTIONAL ACTIVATOR RHAS-RELATED"/>
    <property type="match status" value="1"/>
</dbReference>
<evidence type="ECO:0000256" key="1">
    <source>
        <dbReference type="ARBA" id="ARBA00004496"/>
    </source>
</evidence>
<proteinExistence type="predicted"/>
<dbReference type="InterPro" id="IPR020449">
    <property type="entry name" value="Tscrpt_reg_AraC-type_HTH"/>
</dbReference>